<dbReference type="Gramene" id="Pp3c8_11700V3.1">
    <property type="protein sequence ID" value="PAC:32964365.CDS.1"/>
    <property type="gene ID" value="Pp3c8_11700"/>
</dbReference>
<dbReference type="Gramene" id="Pp3c8_11700V3.2">
    <property type="protein sequence ID" value="PAC:32964366.CDS.1"/>
    <property type="gene ID" value="Pp3c8_11700"/>
</dbReference>
<organism evidence="2">
    <name type="scientific">Physcomitrium patens</name>
    <name type="common">Spreading-leaved earth moss</name>
    <name type="synonym">Physcomitrella patens</name>
    <dbReference type="NCBI Taxonomy" id="3218"/>
    <lineage>
        <taxon>Eukaryota</taxon>
        <taxon>Viridiplantae</taxon>
        <taxon>Streptophyta</taxon>
        <taxon>Embryophyta</taxon>
        <taxon>Bryophyta</taxon>
        <taxon>Bryophytina</taxon>
        <taxon>Bryopsida</taxon>
        <taxon>Funariidae</taxon>
        <taxon>Funariales</taxon>
        <taxon>Funariaceae</taxon>
        <taxon>Physcomitrium</taxon>
    </lineage>
</organism>
<reference evidence="2 4" key="1">
    <citation type="journal article" date="2008" name="Science">
        <title>The Physcomitrella genome reveals evolutionary insights into the conquest of land by plants.</title>
        <authorList>
            <person name="Rensing S."/>
            <person name="Lang D."/>
            <person name="Zimmer A."/>
            <person name="Terry A."/>
            <person name="Salamov A."/>
            <person name="Shapiro H."/>
            <person name="Nishiyama T."/>
            <person name="Perroud P.-F."/>
            <person name="Lindquist E."/>
            <person name="Kamisugi Y."/>
            <person name="Tanahashi T."/>
            <person name="Sakakibara K."/>
            <person name="Fujita T."/>
            <person name="Oishi K."/>
            <person name="Shin-I T."/>
            <person name="Kuroki Y."/>
            <person name="Toyoda A."/>
            <person name="Suzuki Y."/>
            <person name="Hashimoto A."/>
            <person name="Yamaguchi K."/>
            <person name="Sugano A."/>
            <person name="Kohara Y."/>
            <person name="Fujiyama A."/>
            <person name="Anterola A."/>
            <person name="Aoki S."/>
            <person name="Ashton N."/>
            <person name="Barbazuk W.B."/>
            <person name="Barker E."/>
            <person name="Bennetzen J."/>
            <person name="Bezanilla M."/>
            <person name="Blankenship R."/>
            <person name="Cho S.H."/>
            <person name="Dutcher S."/>
            <person name="Estelle M."/>
            <person name="Fawcett J.A."/>
            <person name="Gundlach H."/>
            <person name="Hanada K."/>
            <person name="Heyl A."/>
            <person name="Hicks K.A."/>
            <person name="Hugh J."/>
            <person name="Lohr M."/>
            <person name="Mayer K."/>
            <person name="Melkozernov A."/>
            <person name="Murata T."/>
            <person name="Nelson D."/>
            <person name="Pils B."/>
            <person name="Prigge M."/>
            <person name="Reiss B."/>
            <person name="Renner T."/>
            <person name="Rombauts S."/>
            <person name="Rushton P."/>
            <person name="Sanderfoot A."/>
            <person name="Schween G."/>
            <person name="Shiu S.-H."/>
            <person name="Stueber K."/>
            <person name="Theodoulou F.L."/>
            <person name="Tu H."/>
            <person name="Van de Peer Y."/>
            <person name="Verrier P.J."/>
            <person name="Waters E."/>
            <person name="Wood A."/>
            <person name="Yang L."/>
            <person name="Cove D."/>
            <person name="Cuming A."/>
            <person name="Hasebe M."/>
            <person name="Lucas S."/>
            <person name="Mishler D.B."/>
            <person name="Reski R."/>
            <person name="Grigoriev I."/>
            <person name="Quatrano R.S."/>
            <person name="Boore J.L."/>
        </authorList>
    </citation>
    <scope>NUCLEOTIDE SEQUENCE [LARGE SCALE GENOMIC DNA]</scope>
    <source>
        <strain evidence="3 4">cv. Gransden 2004</strain>
    </source>
</reference>
<proteinExistence type="predicted"/>
<dbReference type="PaxDb" id="3218-PP1S62_91V6.1"/>
<accession>A0A2K1K6U0</accession>
<name>A0A2K1K6U0_PHYPA</name>
<feature type="transmembrane region" description="Helical" evidence="1">
    <location>
        <begin position="33"/>
        <end position="53"/>
    </location>
</feature>
<keyword evidence="1" id="KW-0472">Membrane</keyword>
<evidence type="ECO:0000313" key="4">
    <source>
        <dbReference type="Proteomes" id="UP000006727"/>
    </source>
</evidence>
<reference evidence="2 4" key="2">
    <citation type="journal article" date="2018" name="Plant J.">
        <title>The Physcomitrella patens chromosome-scale assembly reveals moss genome structure and evolution.</title>
        <authorList>
            <person name="Lang D."/>
            <person name="Ullrich K.K."/>
            <person name="Murat F."/>
            <person name="Fuchs J."/>
            <person name="Jenkins J."/>
            <person name="Haas F.B."/>
            <person name="Piednoel M."/>
            <person name="Gundlach H."/>
            <person name="Van Bel M."/>
            <person name="Meyberg R."/>
            <person name="Vives C."/>
            <person name="Morata J."/>
            <person name="Symeonidi A."/>
            <person name="Hiss M."/>
            <person name="Muchero W."/>
            <person name="Kamisugi Y."/>
            <person name="Saleh O."/>
            <person name="Blanc G."/>
            <person name="Decker E.L."/>
            <person name="van Gessel N."/>
            <person name="Grimwood J."/>
            <person name="Hayes R.D."/>
            <person name="Graham S.W."/>
            <person name="Gunter L.E."/>
            <person name="McDaniel S.F."/>
            <person name="Hoernstein S.N.W."/>
            <person name="Larsson A."/>
            <person name="Li F.W."/>
            <person name="Perroud P.F."/>
            <person name="Phillips J."/>
            <person name="Ranjan P."/>
            <person name="Rokshar D.S."/>
            <person name="Rothfels C.J."/>
            <person name="Schneider L."/>
            <person name="Shu S."/>
            <person name="Stevenson D.W."/>
            <person name="Thummler F."/>
            <person name="Tillich M."/>
            <person name="Villarreal Aguilar J.C."/>
            <person name="Widiez T."/>
            <person name="Wong G.K."/>
            <person name="Wymore A."/>
            <person name="Zhang Y."/>
            <person name="Zimmer A.D."/>
            <person name="Quatrano R.S."/>
            <person name="Mayer K.F.X."/>
            <person name="Goodstein D."/>
            <person name="Casacuberta J.M."/>
            <person name="Vandepoele K."/>
            <person name="Reski R."/>
            <person name="Cuming A.C."/>
            <person name="Tuskan G.A."/>
            <person name="Maumus F."/>
            <person name="Salse J."/>
            <person name="Schmutz J."/>
            <person name="Rensing S.A."/>
        </authorList>
    </citation>
    <scope>NUCLEOTIDE SEQUENCE [LARGE SCALE GENOMIC DNA]</scope>
    <source>
        <strain evidence="3 4">cv. Gransden 2004</strain>
    </source>
</reference>
<keyword evidence="1" id="KW-0812">Transmembrane</keyword>
<evidence type="ECO:0000313" key="3">
    <source>
        <dbReference type="EnsemblPlants" id="PAC:32964365.CDS.1"/>
    </source>
</evidence>
<dbReference type="AlphaFoldDB" id="A0A2K1K6U0"/>
<gene>
    <name evidence="2" type="ORF">PHYPA_011399</name>
</gene>
<evidence type="ECO:0000256" key="1">
    <source>
        <dbReference type="SAM" id="Phobius"/>
    </source>
</evidence>
<dbReference type="EnsemblPlants" id="Pp3c8_11700V3.2">
    <property type="protein sequence ID" value="PAC:32964366.CDS.1"/>
    <property type="gene ID" value="Pp3c8_11700"/>
</dbReference>
<keyword evidence="1" id="KW-1133">Transmembrane helix</keyword>
<keyword evidence="4" id="KW-1185">Reference proteome</keyword>
<protein>
    <submittedName>
        <fullName evidence="2 3">Uncharacterized protein</fullName>
    </submittedName>
</protein>
<reference evidence="3" key="3">
    <citation type="submission" date="2020-12" db="UniProtKB">
        <authorList>
            <consortium name="EnsemblPlants"/>
        </authorList>
    </citation>
    <scope>IDENTIFICATION</scope>
</reference>
<dbReference type="InParanoid" id="A0A2K1K6U0"/>
<evidence type="ECO:0000313" key="2">
    <source>
        <dbReference type="EMBL" id="PNR49503.1"/>
    </source>
</evidence>
<sequence length="54" mass="6000">MLLCYVPLMIIANVCLNNVCTISNFLEYIANLQNVGTILTLCLYCVVVVIGIMF</sequence>
<dbReference type="EMBL" id="ABEU02000008">
    <property type="protein sequence ID" value="PNR49503.1"/>
    <property type="molecule type" value="Genomic_DNA"/>
</dbReference>
<dbReference type="Proteomes" id="UP000006727">
    <property type="component" value="Chromosome 8"/>
</dbReference>
<dbReference type="EnsemblPlants" id="Pp3c8_11700V3.1">
    <property type="protein sequence ID" value="PAC:32964365.CDS.1"/>
    <property type="gene ID" value="Pp3c8_11700"/>
</dbReference>